<dbReference type="Pfam" id="PF01433">
    <property type="entry name" value="Peptidase_M1"/>
    <property type="match status" value="1"/>
</dbReference>
<feature type="domain" description="Peptidase M1 membrane alanine aminopeptidase" evidence="2">
    <location>
        <begin position="269"/>
        <end position="470"/>
    </location>
</feature>
<dbReference type="SUPFAM" id="SSF63737">
    <property type="entry name" value="Leukotriene A4 hydrolase N-terminal domain"/>
    <property type="match status" value="1"/>
</dbReference>
<evidence type="ECO:0000259" key="3">
    <source>
        <dbReference type="Pfam" id="PF17900"/>
    </source>
</evidence>
<gene>
    <name evidence="4" type="ORF">LZZ85_23270</name>
</gene>
<feature type="chain" id="PRO_5045719674" evidence="1">
    <location>
        <begin position="20"/>
        <end position="555"/>
    </location>
</feature>
<evidence type="ECO:0000313" key="4">
    <source>
        <dbReference type="EMBL" id="MCG2617236.1"/>
    </source>
</evidence>
<sequence>MKTFATVLFLLFISLDVFSQYTHQDTLRGSVTPERAWWDVTNYKIAVTPDYAAKTIKGSSRITYKISGNVTASMQIDLQQPMQLDSVFIGTQRTKLSYQRDGNVFYIQLPAGYPNGLTADSIELFYSGKPREAVNPPWDGGWIWKKDPEGRPWMSVACQGLGASVWYPCKDYQGDEPENGASLSMTVADPLSAISNGRLKEKRSNGDGTTTWTWAVVNPINNYNIVPYIGYYTNWKEDYAGVKGNLECSYWVLEKNIDKAKAQFGRDVKRMLKCFEEWFGPYPFYEDSYKLVEAPHLGMEHQSAVAYGNKYMNGYLGMDLSGSGWGREWDYIIVHESGHEWFANNITTQDIADMWIHEGFTTYSEVVFVECNYGKKAADEYCQGLRKSISNDSKVIGPYGVNKEGSGDMYPKGANLIHTIRQIIDNEKTFKDILKGLNKDFYHKITTSKEVEEYISRKSGKDLSKVFDQYLRDTRIPVLEYKIENDAISYRWRECIAGFNMPVRIYAKNKAYTINATENWQTLSMKQLDEKEFSVDKNFYIHSSKSDYVIPKLKN</sequence>
<dbReference type="Gene3D" id="1.10.390.10">
    <property type="entry name" value="Neutral Protease Domain 2"/>
    <property type="match status" value="1"/>
</dbReference>
<feature type="domain" description="Aminopeptidase N-like N-terminal" evidence="3">
    <location>
        <begin position="42"/>
        <end position="220"/>
    </location>
</feature>
<dbReference type="Proteomes" id="UP001165367">
    <property type="component" value="Unassembled WGS sequence"/>
</dbReference>
<dbReference type="PANTHER" id="PTHR11533">
    <property type="entry name" value="PROTEASE M1 ZINC METALLOPROTEASE"/>
    <property type="match status" value="1"/>
</dbReference>
<dbReference type="CDD" id="cd09603">
    <property type="entry name" value="M1_APN_like"/>
    <property type="match status" value="1"/>
</dbReference>
<dbReference type="InterPro" id="IPR027268">
    <property type="entry name" value="Peptidase_M4/M1_CTD_sf"/>
</dbReference>
<feature type="signal peptide" evidence="1">
    <location>
        <begin position="1"/>
        <end position="19"/>
    </location>
</feature>
<dbReference type="RefSeq" id="WP_237875801.1">
    <property type="nucleotide sequence ID" value="NZ_JAKLTR010000019.1"/>
</dbReference>
<dbReference type="EMBL" id="JAKLTR010000019">
    <property type="protein sequence ID" value="MCG2617236.1"/>
    <property type="molecule type" value="Genomic_DNA"/>
</dbReference>
<dbReference type="SUPFAM" id="SSF55486">
    <property type="entry name" value="Metalloproteases ('zincins'), catalytic domain"/>
    <property type="match status" value="1"/>
</dbReference>
<dbReference type="InterPro" id="IPR014782">
    <property type="entry name" value="Peptidase_M1_dom"/>
</dbReference>
<protein>
    <submittedName>
        <fullName evidence="4">M1 family metallopeptidase</fullName>
    </submittedName>
</protein>
<proteinExistence type="predicted"/>
<comment type="caution">
    <text evidence="4">The sequence shown here is derived from an EMBL/GenBank/DDBJ whole genome shotgun (WGS) entry which is preliminary data.</text>
</comment>
<evidence type="ECO:0000313" key="5">
    <source>
        <dbReference type="Proteomes" id="UP001165367"/>
    </source>
</evidence>
<dbReference type="InterPro" id="IPR042097">
    <property type="entry name" value="Aminopeptidase_N-like_N_sf"/>
</dbReference>
<reference evidence="4" key="1">
    <citation type="submission" date="2022-01" db="EMBL/GenBank/DDBJ databases">
        <authorList>
            <person name="Jo J.-H."/>
            <person name="Im W.-T."/>
        </authorList>
    </citation>
    <scope>NUCLEOTIDE SEQUENCE</scope>
    <source>
        <strain evidence="4">NA20</strain>
    </source>
</reference>
<keyword evidence="5" id="KW-1185">Reference proteome</keyword>
<name>A0ABS9KY52_9BACT</name>
<dbReference type="Pfam" id="PF17900">
    <property type="entry name" value="Peptidase_M1_N"/>
    <property type="match status" value="1"/>
</dbReference>
<organism evidence="4 5">
    <name type="scientific">Terrimonas ginsenosidimutans</name>
    <dbReference type="NCBI Taxonomy" id="2908004"/>
    <lineage>
        <taxon>Bacteria</taxon>
        <taxon>Pseudomonadati</taxon>
        <taxon>Bacteroidota</taxon>
        <taxon>Chitinophagia</taxon>
        <taxon>Chitinophagales</taxon>
        <taxon>Chitinophagaceae</taxon>
        <taxon>Terrimonas</taxon>
    </lineage>
</organism>
<dbReference type="InterPro" id="IPR045357">
    <property type="entry name" value="Aminopeptidase_N-like_N"/>
</dbReference>
<dbReference type="Gene3D" id="2.60.40.1730">
    <property type="entry name" value="tricorn interacting facor f3 domain"/>
    <property type="match status" value="1"/>
</dbReference>
<dbReference type="PANTHER" id="PTHR11533:SF174">
    <property type="entry name" value="PUROMYCIN-SENSITIVE AMINOPEPTIDASE-RELATED"/>
    <property type="match status" value="1"/>
</dbReference>
<dbReference type="InterPro" id="IPR050344">
    <property type="entry name" value="Peptidase_M1_aminopeptidases"/>
</dbReference>
<evidence type="ECO:0000259" key="2">
    <source>
        <dbReference type="Pfam" id="PF01433"/>
    </source>
</evidence>
<evidence type="ECO:0000256" key="1">
    <source>
        <dbReference type="SAM" id="SignalP"/>
    </source>
</evidence>
<accession>A0ABS9KY52</accession>
<keyword evidence="1" id="KW-0732">Signal</keyword>